<feature type="domain" description="DUF4983" evidence="2">
    <location>
        <begin position="473"/>
        <end position="561"/>
    </location>
</feature>
<accession>A0A1G9URM5</accession>
<proteinExistence type="predicted"/>
<evidence type="ECO:0000313" key="4">
    <source>
        <dbReference type="Proteomes" id="UP000183200"/>
    </source>
</evidence>
<protein>
    <submittedName>
        <fullName evidence="3">Type I phosphodiesterase / nucleotide pyrophosphatase</fullName>
    </submittedName>
</protein>
<dbReference type="GO" id="GO:0004553">
    <property type="term" value="F:hydrolase activity, hydrolyzing O-glycosyl compounds"/>
    <property type="evidence" value="ECO:0007669"/>
    <property type="project" value="UniProtKB-ARBA"/>
</dbReference>
<dbReference type="InterPro" id="IPR013320">
    <property type="entry name" value="ConA-like_dom_sf"/>
</dbReference>
<name>A0A1G9URM5_9SPHI</name>
<dbReference type="Gene3D" id="2.60.120.200">
    <property type="match status" value="1"/>
</dbReference>
<dbReference type="EMBL" id="FNGY01000004">
    <property type="protein sequence ID" value="SDM62503.1"/>
    <property type="molecule type" value="Genomic_DNA"/>
</dbReference>
<dbReference type="SUPFAM" id="SSF53649">
    <property type="entry name" value="Alkaline phosphatase-like"/>
    <property type="match status" value="1"/>
</dbReference>
<dbReference type="Pfam" id="PF13385">
    <property type="entry name" value="Laminin_G_3"/>
    <property type="match status" value="1"/>
</dbReference>
<sequence>MKTSHHNKKSRKLSWFCIGLLAILGACNQPFDRMIPEREHTDSPDVAFGKTKVLYIIVDGARGTSVQNAQPANLKSLLPASIYSWNGISDIDASTNAASYATMLTGVKAGKHGIKSDDFSANHLAEFPVLFKRIKAADPALKTAVYTTSPLLKTNLSTDATLSQQLGDDAAVKSAVITDLEKDQSSLVVAQFSGVDVAGKSSGYDLSFPAYKAAILQFDGYVGEMIGALKKRPKYKEEKWLVVISSNKGGMFTLPPNENDNTIFSNTEVNTFTIFYNPAYTTRILTKPFLGTKFPGNFVRFSGDLKAVNAANDNSIYNFGESDFTIEIKVKKNALNFSYPSIVGKRRDWTHGDIGWNIFLEGPYWMLNARGNKNVTRQVKGADMPAGTWNSIAVVCVTKNAKRYIRTFTNGKFNIESEITDLGLFDNNFPVTIGKYPSNGAMDGYLSDVKIWKTAIPDATIAQFACDGYIDKGHPYYDYLISYWPMTDATGTSFKDEGIAKNDLILQGGTVTWQNLADLICSPPATNLTALVPGTVDIPAQIYSWLRVPRQESWLLDGRAWQDQ</sequence>
<feature type="chain" id="PRO_5010227099" evidence="1">
    <location>
        <begin position="29"/>
        <end position="564"/>
    </location>
</feature>
<dbReference type="OrthoDB" id="279982at2"/>
<dbReference type="GO" id="GO:0005975">
    <property type="term" value="P:carbohydrate metabolic process"/>
    <property type="evidence" value="ECO:0007669"/>
    <property type="project" value="UniProtKB-ARBA"/>
</dbReference>
<organism evidence="3 4">
    <name type="scientific">Pedobacter steynii</name>
    <dbReference type="NCBI Taxonomy" id="430522"/>
    <lineage>
        <taxon>Bacteria</taxon>
        <taxon>Pseudomonadati</taxon>
        <taxon>Bacteroidota</taxon>
        <taxon>Sphingobacteriia</taxon>
        <taxon>Sphingobacteriales</taxon>
        <taxon>Sphingobacteriaceae</taxon>
        <taxon>Pedobacter</taxon>
    </lineage>
</organism>
<dbReference type="Proteomes" id="UP000183200">
    <property type="component" value="Unassembled WGS sequence"/>
</dbReference>
<evidence type="ECO:0000256" key="1">
    <source>
        <dbReference type="SAM" id="SignalP"/>
    </source>
</evidence>
<dbReference type="SUPFAM" id="SSF49899">
    <property type="entry name" value="Concanavalin A-like lectins/glucanases"/>
    <property type="match status" value="1"/>
</dbReference>
<keyword evidence="4" id="KW-1185">Reference proteome</keyword>
<gene>
    <name evidence="3" type="ORF">SAMN05421820_104256</name>
</gene>
<feature type="signal peptide" evidence="1">
    <location>
        <begin position="1"/>
        <end position="28"/>
    </location>
</feature>
<reference evidence="4" key="1">
    <citation type="submission" date="2016-10" db="EMBL/GenBank/DDBJ databases">
        <authorList>
            <person name="Varghese N."/>
            <person name="Submissions S."/>
        </authorList>
    </citation>
    <scope>NUCLEOTIDE SEQUENCE [LARGE SCALE GENOMIC DNA]</scope>
    <source>
        <strain evidence="4">DSM 19110</strain>
    </source>
</reference>
<dbReference type="Pfam" id="PF16356">
    <property type="entry name" value="DUF4983"/>
    <property type="match status" value="1"/>
</dbReference>
<keyword evidence="1" id="KW-0732">Signal</keyword>
<dbReference type="PROSITE" id="PS51257">
    <property type="entry name" value="PROKAR_LIPOPROTEIN"/>
    <property type="match status" value="1"/>
</dbReference>
<dbReference type="InterPro" id="IPR032309">
    <property type="entry name" value="DUF4983"/>
</dbReference>
<evidence type="ECO:0000313" key="3">
    <source>
        <dbReference type="EMBL" id="SDM62503.1"/>
    </source>
</evidence>
<dbReference type="InterPro" id="IPR017850">
    <property type="entry name" value="Alkaline_phosphatase_core_sf"/>
</dbReference>
<evidence type="ECO:0000259" key="2">
    <source>
        <dbReference type="Pfam" id="PF16356"/>
    </source>
</evidence>
<dbReference type="AlphaFoldDB" id="A0A1G9URM5"/>
<dbReference type="RefSeq" id="WP_074607500.1">
    <property type="nucleotide sequence ID" value="NZ_FNGY01000004.1"/>
</dbReference>
<dbReference type="Gene3D" id="3.40.720.10">
    <property type="entry name" value="Alkaline Phosphatase, subunit A"/>
    <property type="match status" value="1"/>
</dbReference>